<gene>
    <name evidence="2" type="ORF">SDC9_193857</name>
</gene>
<feature type="compositionally biased region" description="Polar residues" evidence="1">
    <location>
        <begin position="123"/>
        <end position="137"/>
    </location>
</feature>
<sequence length="155" mass="16031">MFTRRYGGSSPSLSGRTACSVSFFFSAARRTGGRAATSSGSMICPPRGKAPERASAASSSLSPQNARWSGLILVRTVAVGTKRRGQTNCRSGETALFSAVIASVSAGRLESHHFVSATLAPNGRSSGISPQGVSSRGKTPVIRLRAFSPQAAKAE</sequence>
<dbReference type="AlphaFoldDB" id="A0A645I646"/>
<reference evidence="2" key="1">
    <citation type="submission" date="2019-08" db="EMBL/GenBank/DDBJ databases">
        <authorList>
            <person name="Kucharzyk K."/>
            <person name="Murdoch R.W."/>
            <person name="Higgins S."/>
            <person name="Loffler F."/>
        </authorList>
    </citation>
    <scope>NUCLEOTIDE SEQUENCE</scope>
</reference>
<accession>A0A645I646</accession>
<feature type="region of interest" description="Disordered" evidence="1">
    <location>
        <begin position="120"/>
        <end position="155"/>
    </location>
</feature>
<comment type="caution">
    <text evidence="2">The sequence shown here is derived from an EMBL/GenBank/DDBJ whole genome shotgun (WGS) entry which is preliminary data.</text>
</comment>
<dbReference type="EMBL" id="VSSQ01106806">
    <property type="protein sequence ID" value="MPN46272.1"/>
    <property type="molecule type" value="Genomic_DNA"/>
</dbReference>
<organism evidence="2">
    <name type="scientific">bioreactor metagenome</name>
    <dbReference type="NCBI Taxonomy" id="1076179"/>
    <lineage>
        <taxon>unclassified sequences</taxon>
        <taxon>metagenomes</taxon>
        <taxon>ecological metagenomes</taxon>
    </lineage>
</organism>
<name>A0A645I646_9ZZZZ</name>
<feature type="region of interest" description="Disordered" evidence="1">
    <location>
        <begin position="35"/>
        <end position="64"/>
    </location>
</feature>
<evidence type="ECO:0000256" key="1">
    <source>
        <dbReference type="SAM" id="MobiDB-lite"/>
    </source>
</evidence>
<protein>
    <submittedName>
        <fullName evidence="2">Uncharacterized protein</fullName>
    </submittedName>
</protein>
<evidence type="ECO:0000313" key="2">
    <source>
        <dbReference type="EMBL" id="MPN46272.1"/>
    </source>
</evidence>
<proteinExistence type="predicted"/>